<evidence type="ECO:0000313" key="2">
    <source>
        <dbReference type="EMBL" id="ORZ35261.1"/>
    </source>
</evidence>
<comment type="caution">
    <text evidence="2">The sequence shown here is derived from an EMBL/GenBank/DDBJ whole genome shotgun (WGS) entry which is preliminary data.</text>
</comment>
<dbReference type="Proteomes" id="UP000193411">
    <property type="component" value="Unassembled WGS sequence"/>
</dbReference>
<proteinExistence type="predicted"/>
<reference evidence="2 3" key="1">
    <citation type="submission" date="2016-07" db="EMBL/GenBank/DDBJ databases">
        <title>Pervasive Adenine N6-methylation of Active Genes in Fungi.</title>
        <authorList>
            <consortium name="DOE Joint Genome Institute"/>
            <person name="Mondo S.J."/>
            <person name="Dannebaum R.O."/>
            <person name="Kuo R.C."/>
            <person name="Labutti K."/>
            <person name="Haridas S."/>
            <person name="Kuo A."/>
            <person name="Salamov A."/>
            <person name="Ahrendt S.R."/>
            <person name="Lipzen A."/>
            <person name="Sullivan W."/>
            <person name="Andreopoulos W.B."/>
            <person name="Clum A."/>
            <person name="Lindquist E."/>
            <person name="Daum C."/>
            <person name="Ramamoorthy G.K."/>
            <person name="Gryganskyi A."/>
            <person name="Culley D."/>
            <person name="Magnuson J.K."/>
            <person name="James T.Y."/>
            <person name="O'Malley M.A."/>
            <person name="Stajich J.E."/>
            <person name="Spatafora J.W."/>
            <person name="Visel A."/>
            <person name="Grigoriev I.V."/>
        </authorList>
    </citation>
    <scope>NUCLEOTIDE SEQUENCE [LARGE SCALE GENOMIC DNA]</scope>
    <source>
        <strain evidence="2 3">PL171</strain>
    </source>
</reference>
<protein>
    <submittedName>
        <fullName evidence="2">Uncharacterized protein</fullName>
    </submittedName>
</protein>
<feature type="compositionally biased region" description="Low complexity" evidence="1">
    <location>
        <begin position="558"/>
        <end position="569"/>
    </location>
</feature>
<feature type="region of interest" description="Disordered" evidence="1">
    <location>
        <begin position="546"/>
        <end position="569"/>
    </location>
</feature>
<evidence type="ECO:0000313" key="3">
    <source>
        <dbReference type="Proteomes" id="UP000193411"/>
    </source>
</evidence>
<gene>
    <name evidence="2" type="ORF">BCR44DRAFT_80613</name>
</gene>
<evidence type="ECO:0000256" key="1">
    <source>
        <dbReference type="SAM" id="MobiDB-lite"/>
    </source>
</evidence>
<dbReference type="EMBL" id="MCFL01000023">
    <property type="protein sequence ID" value="ORZ35261.1"/>
    <property type="molecule type" value="Genomic_DNA"/>
</dbReference>
<organism evidence="2 3">
    <name type="scientific">Catenaria anguillulae PL171</name>
    <dbReference type="NCBI Taxonomy" id="765915"/>
    <lineage>
        <taxon>Eukaryota</taxon>
        <taxon>Fungi</taxon>
        <taxon>Fungi incertae sedis</taxon>
        <taxon>Blastocladiomycota</taxon>
        <taxon>Blastocladiomycetes</taxon>
        <taxon>Blastocladiales</taxon>
        <taxon>Catenariaceae</taxon>
        <taxon>Catenaria</taxon>
    </lineage>
</organism>
<feature type="region of interest" description="Disordered" evidence="1">
    <location>
        <begin position="40"/>
        <end position="62"/>
    </location>
</feature>
<sequence>MAALPSQEQEQTSPIRETAILFDWDSHRVFPGVQVTTDSPALNLGNAQSSARSTSPSFGSVNPTPDPLANFRGSLAGATIYNPSLPPVHWYLEPAGQSYLPLSNRRATELVADAFQPQYGSRLTLVFPAALPSDTREVTLGLPGAHVAFVLSIRSALATTPSSAYEVLDILMYVPMDKRLLAVRIKIPTIAALAVKGVNMVVEARFGSKEVRQVERVASMALMHDNRLFLALPGYHFPYILTVYNEWDGTSPVPSSWKSKIDYLVESIDYGPITESLRYLGNWFRAAPTHMEIFHLGKQSFVAALSPDGALRVLNAHSLKIALDEPLVPTSFASSKSRKEKQHAVSFHVHSAPGSDLALVAIRTNLGAWYSAKVTLSSSDRSTPTVGDFSALPSIEPALGNLESASATFVSATWLSDTVLAAQYKNVDRSNGSVMLGINLATQPSAAWARMPTATTQRTANGSSAVFRALRAFCAEYHVHATTMSAAADPALYMTEVAKAYTMMYPHMALEATVKGIEEYVSRALALDTETVAVVRVVAPALVANVPTDQDDEDMDQDAPQQDDAAAPDIPVDPVAMQAQLNAGMLLVIKRAGFSLIRQSTAADAMVDALGMAIQRPDRFVDAVAGVTPTFADAWAVADAATLAAVAQMGASAASLDAAVRRGADALVAQSFSEAILEWVSKLSDEVLNEVQNLQMRIVADAGIKEVAHTISAALDALAADAAPPTSSTPATGGIAVPHIVVPLLHDLLVDQQNLARAIVQVSLFVKTLAADRKQLVSPKLVLDRVLDLFRMPDLLVSEAMPLLTLTQHAPTGARVDQWAAGQLASAMARAREWTPVERTKFVMFAPAPAVEALLDAHDPECPPGRFLHALQQVVAEWQRGAADQAVSGVQAVVDALLEALQKEAKALEPLIRTEWLLLGETAASCMLDRGMHPVAAKLFDGVADLLVNECLRADLQKKDEAMYKNVQAKAAQLLGQAFSAYLQAGDVHQAIVVLTFMNQMPEHIVPKTKVKNRVAHLVDRMDPAHITIHPMLGLKAFVIDTVKAKLGMLLQKAKDEGPIGLTPRGLPVVVGMYEERANVYEMLWRLHIADEEMNALEAAKYAYYQARALWGAACAVASRVGVVVEDASGHGVEDWSRMDEVHEWAQLALQALGEAQGQLTAVPHKSFRMVLVHQNELAPHIGKTFVIQQSLMTRMFDEISLACILHQVHGESWYLRDMAATGLPTDVDREDGGHLLRHDPSRLKDLIVAIKECGDSSKAKDMMLRYADDVRSATGYDSEWLYEPVRPGLNTMA</sequence>
<keyword evidence="3" id="KW-1185">Reference proteome</keyword>
<name>A0A1Y2HN71_9FUNG</name>
<accession>A0A1Y2HN71</accession>